<feature type="transmembrane region" description="Helical" evidence="1">
    <location>
        <begin position="79"/>
        <end position="101"/>
    </location>
</feature>
<feature type="transmembrane region" description="Helical" evidence="1">
    <location>
        <begin position="358"/>
        <end position="376"/>
    </location>
</feature>
<comment type="caution">
    <text evidence="2">The sequence shown here is derived from an EMBL/GenBank/DDBJ whole genome shotgun (WGS) entry which is preliminary data.</text>
</comment>
<feature type="transmembrane region" description="Helical" evidence="1">
    <location>
        <begin position="396"/>
        <end position="417"/>
    </location>
</feature>
<evidence type="ECO:0000313" key="2">
    <source>
        <dbReference type="EMBL" id="KAH6683482.1"/>
    </source>
</evidence>
<reference evidence="2" key="1">
    <citation type="journal article" date="2021" name="Nat. Commun.">
        <title>Genetic determinants of endophytism in the Arabidopsis root mycobiome.</title>
        <authorList>
            <person name="Mesny F."/>
            <person name="Miyauchi S."/>
            <person name="Thiergart T."/>
            <person name="Pickel B."/>
            <person name="Atanasova L."/>
            <person name="Karlsson M."/>
            <person name="Huettel B."/>
            <person name="Barry K.W."/>
            <person name="Haridas S."/>
            <person name="Chen C."/>
            <person name="Bauer D."/>
            <person name="Andreopoulos W."/>
            <person name="Pangilinan J."/>
            <person name="LaButti K."/>
            <person name="Riley R."/>
            <person name="Lipzen A."/>
            <person name="Clum A."/>
            <person name="Drula E."/>
            <person name="Henrissat B."/>
            <person name="Kohler A."/>
            <person name="Grigoriev I.V."/>
            <person name="Martin F.M."/>
            <person name="Hacquard S."/>
        </authorList>
    </citation>
    <scope>NUCLEOTIDE SEQUENCE</scope>
    <source>
        <strain evidence="2">MPI-SDFR-AT-0117</strain>
    </source>
</reference>
<feature type="transmembrane region" description="Helical" evidence="1">
    <location>
        <begin position="12"/>
        <end position="29"/>
    </location>
</feature>
<dbReference type="OrthoDB" id="3596604at2759"/>
<protein>
    <submittedName>
        <fullName evidence="2">Uncharacterized protein</fullName>
    </submittedName>
</protein>
<organism evidence="2 3">
    <name type="scientific">Plectosphaerella plurivora</name>
    <dbReference type="NCBI Taxonomy" id="936078"/>
    <lineage>
        <taxon>Eukaryota</taxon>
        <taxon>Fungi</taxon>
        <taxon>Dikarya</taxon>
        <taxon>Ascomycota</taxon>
        <taxon>Pezizomycotina</taxon>
        <taxon>Sordariomycetes</taxon>
        <taxon>Hypocreomycetidae</taxon>
        <taxon>Glomerellales</taxon>
        <taxon>Plectosphaerellaceae</taxon>
        <taxon>Plectosphaerella</taxon>
    </lineage>
</organism>
<dbReference type="EMBL" id="JAGSXJ010000017">
    <property type="protein sequence ID" value="KAH6683482.1"/>
    <property type="molecule type" value="Genomic_DNA"/>
</dbReference>
<keyword evidence="1" id="KW-0812">Transmembrane</keyword>
<gene>
    <name evidence="2" type="ORF">F5X68DRAFT_137416</name>
</gene>
<dbReference type="Proteomes" id="UP000770015">
    <property type="component" value="Unassembled WGS sequence"/>
</dbReference>
<accession>A0A9P8V8L1</accession>
<evidence type="ECO:0000256" key="1">
    <source>
        <dbReference type="SAM" id="Phobius"/>
    </source>
</evidence>
<name>A0A9P8V8L1_9PEZI</name>
<dbReference type="AlphaFoldDB" id="A0A9P8V8L1"/>
<sequence>MNDTTKREFNAWVTGLSIALGFSVAWGMNNMVGTLRWWILSRKHHSLRKIDIILQMDSIGQVLLLGFKTRSIRTHASVMSWILLIVGSQVAVAIIGLCYSVEIATSRALIITPGNVAIPDLRTIQALGTMPGSTPSTSTKEYITNSYGQISVSYGAAEMDRLPGEGQLRDSADPVIFCDLTTCQYFFYERPATTTDDDATMRLTVATNRSINVTSTCEAWSVLATDLLTQTVSFDESGGGRTSNISFPVAPGTDQTIFVTNTTAPCGMGCSQVMALEMSSDSSWLYNCTVNIGAVSNVTLPEHQVGEEVRQLAAGAIALQGYFTQLQLGDGLQSQVYPAQSINGYPNMGLEKVMARKVMQFSIGAIAVMANLNTPVCLDGVVPEQAVALVVEHWGYILLILTGVASLHFALSVVALWMSLRVVIPRGGPLALAKVLGSIPDQRATDVTSGYETCGMKRWIYKFEYIPELKLYDVYFKSEEMVPVVI</sequence>
<proteinExistence type="predicted"/>
<keyword evidence="3" id="KW-1185">Reference proteome</keyword>
<evidence type="ECO:0000313" key="3">
    <source>
        <dbReference type="Proteomes" id="UP000770015"/>
    </source>
</evidence>
<keyword evidence="1" id="KW-1133">Transmembrane helix</keyword>
<keyword evidence="1" id="KW-0472">Membrane</keyword>